<sequence length="322" mass="36311">MKNAASPRMTSIVLREVNVSYGVLVLVVPAVFNTKYHSYNSYNSDTQQAHQQASALLLHSLQTMIGSLPQFVTIGTVLCLFLICAFVFVLYRYTHICKARGRQRGNGGNDFNVIGNPGPQIYRIQEEPVYAVVTDIFPTDNGNTGDSTKEEEEERPSVLLNPYLIEATFSRERPPLPSRPETEGSNAAPVYQNGGHEAVDQETDGSIVFTNREIEETSFTASPSSENDSNKLSASHEQDEESIAHDHQHEYHSDTVCPDSAEGNEEDLDYQGLGERQARAKRVCLPEFVTITRFIRHLARHGTAHMERRRKQRKRERPFMRV</sequence>
<gene>
    <name evidence="3" type="ORF">OS493_020081</name>
</gene>
<dbReference type="Proteomes" id="UP001163046">
    <property type="component" value="Unassembled WGS sequence"/>
</dbReference>
<dbReference type="EMBL" id="MU827789">
    <property type="protein sequence ID" value="KAJ7331291.1"/>
    <property type="molecule type" value="Genomic_DNA"/>
</dbReference>
<feature type="region of interest" description="Disordered" evidence="1">
    <location>
        <begin position="170"/>
        <end position="203"/>
    </location>
</feature>
<evidence type="ECO:0000313" key="3">
    <source>
        <dbReference type="EMBL" id="KAJ7331291.1"/>
    </source>
</evidence>
<feature type="transmembrane region" description="Helical" evidence="2">
    <location>
        <begin position="71"/>
        <end position="94"/>
    </location>
</feature>
<keyword evidence="4" id="KW-1185">Reference proteome</keyword>
<proteinExistence type="predicted"/>
<keyword evidence="2" id="KW-1133">Transmembrane helix</keyword>
<feature type="compositionally biased region" description="Basic residues" evidence="1">
    <location>
        <begin position="302"/>
        <end position="316"/>
    </location>
</feature>
<protein>
    <submittedName>
        <fullName evidence="3">Uncharacterized protein</fullName>
    </submittedName>
</protein>
<dbReference type="OrthoDB" id="5970993at2759"/>
<feature type="compositionally biased region" description="Basic and acidic residues" evidence="1">
    <location>
        <begin position="234"/>
        <end position="253"/>
    </location>
</feature>
<dbReference type="AlphaFoldDB" id="A0A9W9YBI0"/>
<reference evidence="3" key="1">
    <citation type="submission" date="2023-01" db="EMBL/GenBank/DDBJ databases">
        <title>Genome assembly of the deep-sea coral Lophelia pertusa.</title>
        <authorList>
            <person name="Herrera S."/>
            <person name="Cordes E."/>
        </authorList>
    </citation>
    <scope>NUCLEOTIDE SEQUENCE</scope>
    <source>
        <strain evidence="3">USNM1676648</strain>
        <tissue evidence="3">Polyp</tissue>
    </source>
</reference>
<name>A0A9W9YBI0_9CNID</name>
<evidence type="ECO:0000256" key="2">
    <source>
        <dbReference type="SAM" id="Phobius"/>
    </source>
</evidence>
<feature type="compositionally biased region" description="Polar residues" evidence="1">
    <location>
        <begin position="217"/>
        <end position="233"/>
    </location>
</feature>
<evidence type="ECO:0000256" key="1">
    <source>
        <dbReference type="SAM" id="MobiDB-lite"/>
    </source>
</evidence>
<feature type="transmembrane region" description="Helical" evidence="2">
    <location>
        <begin position="12"/>
        <end position="32"/>
    </location>
</feature>
<organism evidence="3 4">
    <name type="scientific">Desmophyllum pertusum</name>
    <dbReference type="NCBI Taxonomy" id="174260"/>
    <lineage>
        <taxon>Eukaryota</taxon>
        <taxon>Metazoa</taxon>
        <taxon>Cnidaria</taxon>
        <taxon>Anthozoa</taxon>
        <taxon>Hexacorallia</taxon>
        <taxon>Scleractinia</taxon>
        <taxon>Caryophylliina</taxon>
        <taxon>Caryophylliidae</taxon>
        <taxon>Desmophyllum</taxon>
    </lineage>
</organism>
<evidence type="ECO:0000313" key="4">
    <source>
        <dbReference type="Proteomes" id="UP001163046"/>
    </source>
</evidence>
<feature type="region of interest" description="Disordered" evidence="1">
    <location>
        <begin position="138"/>
        <end position="158"/>
    </location>
</feature>
<feature type="region of interest" description="Disordered" evidence="1">
    <location>
        <begin position="217"/>
        <end position="267"/>
    </location>
</feature>
<keyword evidence="2" id="KW-0472">Membrane</keyword>
<comment type="caution">
    <text evidence="3">The sequence shown here is derived from an EMBL/GenBank/DDBJ whole genome shotgun (WGS) entry which is preliminary data.</text>
</comment>
<accession>A0A9W9YBI0</accession>
<keyword evidence="2" id="KW-0812">Transmembrane</keyword>
<feature type="region of interest" description="Disordered" evidence="1">
    <location>
        <begin position="302"/>
        <end position="322"/>
    </location>
</feature>